<dbReference type="Gene3D" id="3.40.50.12440">
    <property type="match status" value="3"/>
</dbReference>
<proteinExistence type="inferred from homology"/>
<evidence type="ECO:0000256" key="8">
    <source>
        <dbReference type="ARBA" id="ARBA00023014"/>
    </source>
</evidence>
<comment type="cofactor">
    <cofactor evidence="1">
        <name>Mo-bis(molybdopterin guanine dinucleotide)</name>
        <dbReference type="ChEBI" id="CHEBI:60539"/>
    </cofactor>
</comment>
<evidence type="ECO:0000256" key="3">
    <source>
        <dbReference type="ARBA" id="ARBA00022505"/>
    </source>
</evidence>
<feature type="domain" description="4Fe-4S Mo/W bis-MGD-type" evidence="10">
    <location>
        <begin position="60"/>
        <end position="123"/>
    </location>
</feature>
<dbReference type="InterPro" id="IPR006657">
    <property type="entry name" value="MoPterin_dinucl-bd_dom"/>
</dbReference>
<dbReference type="STRING" id="108003.B1C78_03425"/>
<accession>A0A1V3NRG5</accession>
<dbReference type="InterPro" id="IPR006963">
    <property type="entry name" value="Mopterin_OxRdtase_4Fe-4S_dom"/>
</dbReference>
<dbReference type="Proteomes" id="UP000189462">
    <property type="component" value="Unassembled WGS sequence"/>
</dbReference>
<dbReference type="GO" id="GO:0016491">
    <property type="term" value="F:oxidoreductase activity"/>
    <property type="evidence" value="ECO:0007669"/>
    <property type="project" value="UniProtKB-KW"/>
</dbReference>
<dbReference type="Gene3D" id="3.40.228.10">
    <property type="entry name" value="Dimethylsulfoxide Reductase, domain 2"/>
    <property type="match status" value="1"/>
</dbReference>
<gene>
    <name evidence="11" type="ORF">B1C78_03425</name>
</gene>
<evidence type="ECO:0000259" key="10">
    <source>
        <dbReference type="PROSITE" id="PS51669"/>
    </source>
</evidence>
<keyword evidence="12" id="KW-1185">Reference proteome</keyword>
<feature type="signal peptide" evidence="9">
    <location>
        <begin position="1"/>
        <end position="27"/>
    </location>
</feature>
<protein>
    <recommendedName>
        <fullName evidence="10">4Fe-4S Mo/W bis-MGD-type domain-containing protein</fullName>
    </recommendedName>
</protein>
<keyword evidence="5 9" id="KW-0732">Signal</keyword>
<organism evidence="11 12">
    <name type="scientific">Thioalkalivibrio denitrificans</name>
    <dbReference type="NCBI Taxonomy" id="108003"/>
    <lineage>
        <taxon>Bacteria</taxon>
        <taxon>Pseudomonadati</taxon>
        <taxon>Pseudomonadota</taxon>
        <taxon>Gammaproteobacteria</taxon>
        <taxon>Chromatiales</taxon>
        <taxon>Ectothiorhodospiraceae</taxon>
        <taxon>Thioalkalivibrio</taxon>
    </lineage>
</organism>
<evidence type="ECO:0000313" key="12">
    <source>
        <dbReference type="Proteomes" id="UP000189462"/>
    </source>
</evidence>
<evidence type="ECO:0000256" key="1">
    <source>
        <dbReference type="ARBA" id="ARBA00001942"/>
    </source>
</evidence>
<dbReference type="SUPFAM" id="SSF53706">
    <property type="entry name" value="Formate dehydrogenase/DMSO reductase, domains 1-3"/>
    <property type="match status" value="1"/>
</dbReference>
<keyword evidence="7" id="KW-0408">Iron</keyword>
<dbReference type="InterPro" id="IPR006656">
    <property type="entry name" value="Mopterin_OxRdtase"/>
</dbReference>
<keyword evidence="4" id="KW-0479">Metal-binding</keyword>
<dbReference type="GO" id="GO:0046872">
    <property type="term" value="F:metal ion binding"/>
    <property type="evidence" value="ECO:0007669"/>
    <property type="project" value="UniProtKB-KW"/>
</dbReference>
<evidence type="ECO:0000256" key="7">
    <source>
        <dbReference type="ARBA" id="ARBA00023004"/>
    </source>
</evidence>
<dbReference type="Pfam" id="PF00384">
    <property type="entry name" value="Molybdopterin"/>
    <property type="match status" value="1"/>
</dbReference>
<comment type="caution">
    <text evidence="11">The sequence shown here is derived from an EMBL/GenBank/DDBJ whole genome shotgun (WGS) entry which is preliminary data.</text>
</comment>
<keyword evidence="8" id="KW-0411">Iron-sulfur</keyword>
<sequence>MDRREFLKGTGYCGLALMFGGPLTALAVNNPAQAAAAAARGDRAWEALYREELLGTLGDAQGFAFHCSNCQGNCAWKVYARDGVVTREEQVAGYPQIHPRIPDANPRGCNKGIIHSKEMYQGDRLLYPLKRGGERGKGQWQRITWEQAFEEIAEKVVETLDEKGLEALMVYTGTGILSQGRRAGPLRLGALLGAQRMYPASAVGDMFTGASLAYGVTNIGHSLDAWFEAKTIFLWAMNPIVTRIPDAHYLTEARYNGARIYTITPDYNPSARSATDWVPVRPGTDAYLAMSLLHVLLRDNHIDEAFVREQTDLPFLVRTDTGELLRHRDLRPRGRDNVFYAWDEAADRAVPMPGTAGHHRETLRLGDIRPALGGTFEVQGRDGETIEVTTVLERVRAEAARYPPEETREITGVHPELVERMAADLAGAERAIINIGFAMHKYVSGTMTCWAAALACALTGHAGDRGGLDTENNWSLGGLGDLSNPKPARFGSGFFTEWLNGDMEKSMRRHYPDEHLRKTAGYDSDDVRRHVEEKKALGTSYFGRPSALLLFADNMFRRNKDESHYRETMLSGLDIFVNINHRMDSTALWADYVLPAKSHYESWDIRGELGYHRYCNITVPPKGLAPVGETRSEWEICLGLARAIARAAKQRGIEQIADPDFLEQEGDMAAPVIRDLARLEEDFTLGGTLPDDEAVVRWIMENVPAIAPWTPEDGAKHGFVILNEQAGYTSPLAANRPYYSFERNVYLREPYSTESGRQQFFVDHPTFRKLGCTVPTAMGPLRPPSFPLAFYTPHTRHGIHSQWRGNQELLRLQRGEPYIWLNPNTAAERGIGEDDPVRVFNDVGEFHCKVKLVPGVPPGAVVMDHAWEPYQFRKRLGLNNAVAGVLSLVELVDDWGHLTFSPNWDGNMIAFETSVEVERSDGGVQ</sequence>
<dbReference type="PANTHER" id="PTHR43742:SF6">
    <property type="entry name" value="OXIDOREDUCTASE YYAE-RELATED"/>
    <property type="match status" value="1"/>
</dbReference>
<evidence type="ECO:0000256" key="2">
    <source>
        <dbReference type="ARBA" id="ARBA00010312"/>
    </source>
</evidence>
<dbReference type="InterPro" id="IPR006311">
    <property type="entry name" value="TAT_signal"/>
</dbReference>
<dbReference type="InterPro" id="IPR050612">
    <property type="entry name" value="Prok_Mopterin_Oxidored"/>
</dbReference>
<dbReference type="SUPFAM" id="SSF50692">
    <property type="entry name" value="ADC-like"/>
    <property type="match status" value="1"/>
</dbReference>
<dbReference type="PANTHER" id="PTHR43742">
    <property type="entry name" value="TRIMETHYLAMINE-N-OXIDE REDUCTASE"/>
    <property type="match status" value="1"/>
</dbReference>
<evidence type="ECO:0000256" key="4">
    <source>
        <dbReference type="ARBA" id="ARBA00022723"/>
    </source>
</evidence>
<evidence type="ECO:0000313" key="11">
    <source>
        <dbReference type="EMBL" id="OOG27709.1"/>
    </source>
</evidence>
<evidence type="ECO:0000256" key="6">
    <source>
        <dbReference type="ARBA" id="ARBA00023002"/>
    </source>
</evidence>
<keyword evidence="6" id="KW-0560">Oxidoreductase</keyword>
<dbReference type="EMBL" id="MVBK01000018">
    <property type="protein sequence ID" value="OOG27709.1"/>
    <property type="molecule type" value="Genomic_DNA"/>
</dbReference>
<dbReference type="PROSITE" id="PS51669">
    <property type="entry name" value="4FE4S_MOW_BIS_MGD"/>
    <property type="match status" value="1"/>
</dbReference>
<evidence type="ECO:0000256" key="9">
    <source>
        <dbReference type="SAM" id="SignalP"/>
    </source>
</evidence>
<evidence type="ECO:0000256" key="5">
    <source>
        <dbReference type="ARBA" id="ARBA00022729"/>
    </source>
</evidence>
<dbReference type="AlphaFoldDB" id="A0A1V3NRG5"/>
<dbReference type="Pfam" id="PF01568">
    <property type="entry name" value="Molydop_binding"/>
    <property type="match status" value="1"/>
</dbReference>
<comment type="similarity">
    <text evidence="2">Belongs to the prokaryotic molybdopterin-containing oxidoreductase family.</text>
</comment>
<dbReference type="GO" id="GO:0051536">
    <property type="term" value="F:iron-sulfur cluster binding"/>
    <property type="evidence" value="ECO:0007669"/>
    <property type="project" value="UniProtKB-KW"/>
</dbReference>
<dbReference type="OrthoDB" id="9759518at2"/>
<dbReference type="GO" id="GO:0043546">
    <property type="term" value="F:molybdopterin cofactor binding"/>
    <property type="evidence" value="ECO:0007669"/>
    <property type="project" value="InterPro"/>
</dbReference>
<feature type="chain" id="PRO_5012573077" description="4Fe-4S Mo/W bis-MGD-type domain-containing protein" evidence="9">
    <location>
        <begin position="28"/>
        <end position="925"/>
    </location>
</feature>
<keyword evidence="3" id="KW-0500">Molybdenum</keyword>
<dbReference type="RefSeq" id="WP_077277727.1">
    <property type="nucleotide sequence ID" value="NZ_MVBK01000018.1"/>
</dbReference>
<name>A0A1V3NRG5_9GAMM</name>
<reference evidence="11 12" key="1">
    <citation type="submission" date="2017-02" db="EMBL/GenBank/DDBJ databases">
        <title>Genomic diversity within the haloalkaliphilic genus Thioalkalivibrio.</title>
        <authorList>
            <person name="Ahn A.-C."/>
            <person name="Meier-Kolthoff J."/>
            <person name="Overmars L."/>
            <person name="Richter M."/>
            <person name="Woyke T."/>
            <person name="Sorokin D.Y."/>
            <person name="Muyzer G."/>
        </authorList>
    </citation>
    <scope>NUCLEOTIDE SEQUENCE [LARGE SCALE GENOMIC DNA]</scope>
    <source>
        <strain evidence="11 12">ALJD</strain>
    </source>
</reference>
<dbReference type="InterPro" id="IPR009010">
    <property type="entry name" value="Asp_de-COase-like_dom_sf"/>
</dbReference>
<dbReference type="PROSITE" id="PS51318">
    <property type="entry name" value="TAT"/>
    <property type="match status" value="1"/>
</dbReference>